<evidence type="ECO:0000313" key="4">
    <source>
        <dbReference type="EMBL" id="CAK9167029.1"/>
    </source>
</evidence>
<sequence length="290" mass="32280">MKFFFLSSDGLGRDVKKAEFLSNETDTQVLLEHVVPNGWREGILTIGTFGFDPLKNFDQQNEGPIANEVDAAEEEKEEEECVEQVYFTDSESDNIDLEDEQLNPLVFTAFNRGLEKDTGSDCDENAPKVDPIMNIGGIPLSTGPHEHGLEFSESYQKIKKKERTTLAELFSADADGHAKQDHGKVQPEFIKKPIPPAKNYGLSFAKKLIPGAGGDSCPIRRLHTLMTKMLKRKIHPDLEGKIQKQHSETVSSMSGFNIKEYGANASVSLLQTQVKAPFYNDNQAKMDAIC</sequence>
<dbReference type="PANTHER" id="PTHR38366:SF1">
    <property type="entry name" value="PROTEIN TILLER ANGLE CONTROL 1"/>
    <property type="match status" value="1"/>
</dbReference>
<name>A0ABC8TC98_9AQUA</name>
<keyword evidence="5" id="KW-1185">Reference proteome</keyword>
<dbReference type="InterPro" id="IPR044989">
    <property type="entry name" value="TAC1"/>
</dbReference>
<comment type="similarity">
    <text evidence="2">Belongs to the TAC family.</text>
</comment>
<dbReference type="PANTHER" id="PTHR38366">
    <property type="entry name" value="NAD-DEPENDENT PROTEIN DEACETYLASE HST1-LIKE PROTEIN"/>
    <property type="match status" value="1"/>
</dbReference>
<evidence type="ECO:0000256" key="2">
    <source>
        <dbReference type="ARBA" id="ARBA00025796"/>
    </source>
</evidence>
<evidence type="ECO:0000256" key="3">
    <source>
        <dbReference type="ARBA" id="ARBA00026138"/>
    </source>
</evidence>
<evidence type="ECO:0000313" key="5">
    <source>
        <dbReference type="Proteomes" id="UP001642360"/>
    </source>
</evidence>
<evidence type="ECO:0000256" key="1">
    <source>
        <dbReference type="ARBA" id="ARBA00022604"/>
    </source>
</evidence>
<accession>A0ABC8TC98</accession>
<dbReference type="AlphaFoldDB" id="A0ABC8TC98"/>
<reference evidence="4 5" key="1">
    <citation type="submission" date="2024-02" db="EMBL/GenBank/DDBJ databases">
        <authorList>
            <person name="Vignale AGUSTIN F."/>
            <person name="Sosa J E."/>
            <person name="Modenutti C."/>
        </authorList>
    </citation>
    <scope>NUCLEOTIDE SEQUENCE [LARGE SCALE GENOMIC DNA]</scope>
</reference>
<dbReference type="Proteomes" id="UP001642360">
    <property type="component" value="Unassembled WGS sequence"/>
</dbReference>
<keyword evidence="1" id="KW-0341">Growth regulation</keyword>
<gene>
    <name evidence="4" type="ORF">ILEXP_LOCUS36279</name>
</gene>
<comment type="caution">
    <text evidence="4">The sequence shown here is derived from an EMBL/GenBank/DDBJ whole genome shotgun (WGS) entry which is preliminary data.</text>
</comment>
<dbReference type="EMBL" id="CAUOFW020004736">
    <property type="protein sequence ID" value="CAK9167029.1"/>
    <property type="molecule type" value="Genomic_DNA"/>
</dbReference>
<organism evidence="4 5">
    <name type="scientific">Ilex paraguariensis</name>
    <name type="common">yerba mate</name>
    <dbReference type="NCBI Taxonomy" id="185542"/>
    <lineage>
        <taxon>Eukaryota</taxon>
        <taxon>Viridiplantae</taxon>
        <taxon>Streptophyta</taxon>
        <taxon>Embryophyta</taxon>
        <taxon>Tracheophyta</taxon>
        <taxon>Spermatophyta</taxon>
        <taxon>Magnoliopsida</taxon>
        <taxon>eudicotyledons</taxon>
        <taxon>Gunneridae</taxon>
        <taxon>Pentapetalae</taxon>
        <taxon>asterids</taxon>
        <taxon>campanulids</taxon>
        <taxon>Aquifoliales</taxon>
        <taxon>Aquifoliaceae</taxon>
        <taxon>Ilex</taxon>
    </lineage>
</organism>
<proteinExistence type="inferred from homology"/>
<protein>
    <recommendedName>
        <fullName evidence="3">Protein TILLER ANGLE CONTROL 1</fullName>
    </recommendedName>
</protein>